<evidence type="ECO:0000313" key="2">
    <source>
        <dbReference type="Proteomes" id="UP001620626"/>
    </source>
</evidence>
<proteinExistence type="predicted"/>
<sequence length="146" mass="16905">MTSPPKLGPSVNQIVPSSCCGIIREVIHNRITSQLMAIDVFLYGEESYQRFFPHQIDSSVNLMELVEGTWVQTMGFRAKTSANEWPTSSDGIRDWWAEQIYVGTNLKIFGDDEHEDDHQWPQNEQFRMSYRYLCAAMDSLQAPKRR</sequence>
<keyword evidence="2" id="KW-1185">Reference proteome</keyword>
<dbReference type="EMBL" id="JBICBT010000728">
    <property type="protein sequence ID" value="KAL3103716.1"/>
    <property type="molecule type" value="Genomic_DNA"/>
</dbReference>
<reference evidence="1 2" key="1">
    <citation type="submission" date="2024-10" db="EMBL/GenBank/DDBJ databases">
        <authorList>
            <person name="Kim D."/>
        </authorList>
    </citation>
    <scope>NUCLEOTIDE SEQUENCE [LARGE SCALE GENOMIC DNA]</scope>
    <source>
        <strain evidence="1">BH-2024</strain>
    </source>
</reference>
<organism evidence="1 2">
    <name type="scientific">Heterodera trifolii</name>
    <dbReference type="NCBI Taxonomy" id="157864"/>
    <lineage>
        <taxon>Eukaryota</taxon>
        <taxon>Metazoa</taxon>
        <taxon>Ecdysozoa</taxon>
        <taxon>Nematoda</taxon>
        <taxon>Chromadorea</taxon>
        <taxon>Rhabditida</taxon>
        <taxon>Tylenchina</taxon>
        <taxon>Tylenchomorpha</taxon>
        <taxon>Tylenchoidea</taxon>
        <taxon>Heteroderidae</taxon>
        <taxon>Heteroderinae</taxon>
        <taxon>Heterodera</taxon>
    </lineage>
</organism>
<protein>
    <submittedName>
        <fullName evidence="1">Uncharacterized protein</fullName>
    </submittedName>
</protein>
<evidence type="ECO:0000313" key="1">
    <source>
        <dbReference type="EMBL" id="KAL3103716.1"/>
    </source>
</evidence>
<dbReference type="Proteomes" id="UP001620626">
    <property type="component" value="Unassembled WGS sequence"/>
</dbReference>
<gene>
    <name evidence="1" type="ORF">niasHT_013990</name>
</gene>
<name>A0ABD2KLB4_9BILA</name>
<comment type="caution">
    <text evidence="1">The sequence shown here is derived from an EMBL/GenBank/DDBJ whole genome shotgun (WGS) entry which is preliminary data.</text>
</comment>
<accession>A0ABD2KLB4</accession>
<dbReference type="AlphaFoldDB" id="A0ABD2KLB4"/>